<accession>A0A5K1JTR7</accession>
<feature type="compositionally biased region" description="Basic and acidic residues" evidence="1">
    <location>
        <begin position="487"/>
        <end position="496"/>
    </location>
</feature>
<feature type="compositionally biased region" description="Low complexity" evidence="1">
    <location>
        <begin position="374"/>
        <end position="387"/>
    </location>
</feature>
<feature type="compositionally biased region" description="Acidic residues" evidence="1">
    <location>
        <begin position="822"/>
        <end position="835"/>
    </location>
</feature>
<dbReference type="AlphaFoldDB" id="A0A5K1JTR7"/>
<reference evidence="2" key="1">
    <citation type="submission" date="2019-10" db="EMBL/GenBank/DDBJ databases">
        <authorList>
            <person name="Nor Muhammad N."/>
        </authorList>
    </citation>
    <scope>NUCLEOTIDE SEQUENCE</scope>
</reference>
<protein>
    <submittedName>
        <fullName evidence="2">Stalk rot protein</fullName>
    </submittedName>
</protein>
<feature type="compositionally biased region" description="Basic and acidic residues" evidence="1">
    <location>
        <begin position="804"/>
        <end position="813"/>
    </location>
</feature>
<feature type="region of interest" description="Disordered" evidence="1">
    <location>
        <begin position="348"/>
        <end position="387"/>
    </location>
</feature>
<feature type="compositionally biased region" description="Polar residues" evidence="1">
    <location>
        <begin position="471"/>
        <end position="485"/>
    </location>
</feature>
<feature type="region of interest" description="Disordered" evidence="1">
    <location>
        <begin position="433"/>
        <end position="660"/>
    </location>
</feature>
<sequence>MAANGGQPPPSHYACKCLNIQIYSQSSQDAPPPVETGFKSVYVGEEGISVAHPELTLRSRSRPIPMSDSPTAELSRFMTVTCLVCALPTYRVAQQVTPDLSTEEGPVLPTDDWVEKELCKSATGWIEVFRNSLVGDAIAQAESSPMYSKLFQIVLPGGTPPSAASQTSEDEAPELENARGPSEQRKKHLPDMPALFLPPPFSPSNVVFRHFSSVAVEQSQRLRDEAEEYLAQVTERKVAEVLDAEAALKREVNLIWNRFRENLELQQQAGTAATGGNPVRRRASISGHPWAASNPTPGVSASVRISSFIPTPTQSNRSSPNRTGIVPSALSASLKTSGMHYPGAAHEVNGNGTSTLARLDEKSPPSPRGSSMARVRSPSTTSSRTMSLVVDAETSIREAYRREMDESKDMATSFRYTLDLEAQMEQQRLDALAEEQVAPPSTALTSSPAPPQGAAAAAAAGHSPRVHRSAIKNTTATSDQTTSSKGKGKDSAEHHKEGKGKKVTFDVKPEVAIIKDEGEISSEQPTPQDTTEDVIFDMDNESEHSAGSRAELPAAEQPKTPPPLAGVERVRASSRPFHGRSFSNSGLPPQLQSLRPASLPVPSNMRPPPARYVTPPSTETAERSRALRESLVSESTRVEVKEPPVEIPEEEPVPDEPRDPREEEILRLVAAGTPSHRGAWKKNSKAWQLFLSRRERKAGEAGPAGAIMEESNYVLDDFDPELGRHFNGVPGSDTTDDDDGEDAQWSNGSDEHAIAQSLPIPIGLSQRMSGFGKTAYQPKTSLSDRPGVLVPAMHQSSSSLRRASYAERDRVRPIDPGALDFAGDDDYEDDVDSDPEFGGKARQRAFKILKARSELPAAGMWRSLA</sequence>
<feature type="compositionally biased region" description="Polar residues" evidence="1">
    <location>
        <begin position="581"/>
        <end position="595"/>
    </location>
</feature>
<feature type="compositionally biased region" description="Low complexity" evidence="1">
    <location>
        <begin position="438"/>
        <end position="461"/>
    </location>
</feature>
<feature type="compositionally biased region" description="Basic and acidic residues" evidence="1">
    <location>
        <begin position="503"/>
        <end position="518"/>
    </location>
</feature>
<proteinExistence type="predicted"/>
<organism evidence="2">
    <name type="scientific">Ganoderma boninense</name>
    <dbReference type="NCBI Taxonomy" id="34458"/>
    <lineage>
        <taxon>Eukaryota</taxon>
        <taxon>Fungi</taxon>
        <taxon>Dikarya</taxon>
        <taxon>Basidiomycota</taxon>
        <taxon>Agaricomycotina</taxon>
        <taxon>Agaricomycetes</taxon>
        <taxon>Polyporales</taxon>
        <taxon>Polyporaceae</taxon>
        <taxon>Ganoderma</taxon>
    </lineage>
</organism>
<name>A0A5K1JTR7_9APHY</name>
<feature type="region of interest" description="Disordered" evidence="1">
    <location>
        <begin position="158"/>
        <end position="187"/>
    </location>
</feature>
<gene>
    <name evidence="2" type="primary">Q2TJF8</name>
</gene>
<evidence type="ECO:0000256" key="1">
    <source>
        <dbReference type="SAM" id="MobiDB-lite"/>
    </source>
</evidence>
<feature type="compositionally biased region" description="Acidic residues" evidence="1">
    <location>
        <begin position="530"/>
        <end position="540"/>
    </location>
</feature>
<evidence type="ECO:0000313" key="2">
    <source>
        <dbReference type="EMBL" id="VWO95183.1"/>
    </source>
</evidence>
<dbReference type="EMBL" id="LR724579">
    <property type="protein sequence ID" value="VWO95183.1"/>
    <property type="molecule type" value="Genomic_DNA"/>
</dbReference>
<feature type="region of interest" description="Disordered" evidence="1">
    <location>
        <begin position="775"/>
        <end position="838"/>
    </location>
</feature>
<feature type="region of interest" description="Disordered" evidence="1">
    <location>
        <begin position="719"/>
        <end position="757"/>
    </location>
</feature>